<proteinExistence type="predicted"/>
<dbReference type="AlphaFoldDB" id="A0A645AZP9"/>
<dbReference type="InterPro" id="IPR003409">
    <property type="entry name" value="MORN"/>
</dbReference>
<dbReference type="Gene3D" id="2.20.110.10">
    <property type="entry name" value="Histone H3 K4-specific methyltransferase SET7/9 N-terminal domain"/>
    <property type="match status" value="2"/>
</dbReference>
<organism evidence="2">
    <name type="scientific">bioreactor metagenome</name>
    <dbReference type="NCBI Taxonomy" id="1076179"/>
    <lineage>
        <taxon>unclassified sequences</taxon>
        <taxon>metagenomes</taxon>
        <taxon>ecological metagenomes</taxon>
    </lineage>
</organism>
<dbReference type="SMART" id="SM00698">
    <property type="entry name" value="MORN"/>
    <property type="match status" value="4"/>
</dbReference>
<evidence type="ECO:0000313" key="2">
    <source>
        <dbReference type="EMBL" id="MPM58660.1"/>
    </source>
</evidence>
<name>A0A645AZP9_9ZZZZ</name>
<keyword evidence="1" id="KW-0677">Repeat</keyword>
<reference evidence="2" key="1">
    <citation type="submission" date="2019-08" db="EMBL/GenBank/DDBJ databases">
        <authorList>
            <person name="Kucharzyk K."/>
            <person name="Murdoch R.W."/>
            <person name="Higgins S."/>
            <person name="Loffler F."/>
        </authorList>
    </citation>
    <scope>NUCLEOTIDE SEQUENCE</scope>
</reference>
<sequence length="203" mass="22970">MMRKMLTAFLFIILTCIMFAGITYAGATMSAPANKILLIYGNGDRYEGDFINGMFHGTGIFTWANGEHYEGDFFLNKRTGRGIYLWPSGESYEGDFVDGKFNGCGIYIWPDGAYYEGEFIDNVRTGNGVYVWSMDDHDKGKVKNNKFGGRFIFLWPRINLELNDYFSGRLHAKGFMVISDGRGDFVIGTLKRSGVFILSRRAI</sequence>
<comment type="caution">
    <text evidence="2">The sequence shown here is derived from an EMBL/GenBank/DDBJ whole genome shotgun (WGS) entry which is preliminary data.</text>
</comment>
<evidence type="ECO:0000256" key="1">
    <source>
        <dbReference type="ARBA" id="ARBA00022737"/>
    </source>
</evidence>
<evidence type="ECO:0008006" key="3">
    <source>
        <dbReference type="Google" id="ProtNLM"/>
    </source>
</evidence>
<gene>
    <name evidence="2" type="ORF">SDC9_105493</name>
</gene>
<protein>
    <recommendedName>
        <fullName evidence="3">MORN repeat protein</fullName>
    </recommendedName>
</protein>
<dbReference type="Pfam" id="PF02493">
    <property type="entry name" value="MORN"/>
    <property type="match status" value="4"/>
</dbReference>
<dbReference type="SUPFAM" id="SSF82185">
    <property type="entry name" value="Histone H3 K4-specific methyltransferase SET7/9 N-terminal domain"/>
    <property type="match status" value="1"/>
</dbReference>
<accession>A0A645AZP9</accession>
<dbReference type="EMBL" id="VSSQ01016889">
    <property type="protein sequence ID" value="MPM58660.1"/>
    <property type="molecule type" value="Genomic_DNA"/>
</dbReference>
<dbReference type="PANTHER" id="PTHR23084">
    <property type="entry name" value="PHOSPHATIDYLINOSITOL-4-PHOSPHATE 5-KINASE RELATED"/>
    <property type="match status" value="1"/>
</dbReference>
<dbReference type="PANTHER" id="PTHR23084:SF263">
    <property type="entry name" value="MORN REPEAT-CONTAINING PROTEIN 1"/>
    <property type="match status" value="1"/>
</dbReference>